<keyword evidence="2" id="KW-1185">Reference proteome</keyword>
<gene>
    <name evidence="1" type="ORF">Bca52824_011440</name>
</gene>
<dbReference type="AlphaFoldDB" id="A0A8X7WGA6"/>
<accession>A0A8X7WGA6</accession>
<name>A0A8X7WGA6_BRACI</name>
<sequence length="51" mass="5791">MVSSSILLANYKLTLIEKVCIKQIILKPALDNDCGILRMICKLDSKTYKTF</sequence>
<proteinExistence type="predicted"/>
<dbReference type="EMBL" id="JAAMPC010000002">
    <property type="protein sequence ID" value="KAG2328712.1"/>
    <property type="molecule type" value="Genomic_DNA"/>
</dbReference>
<organism evidence="1 2">
    <name type="scientific">Brassica carinata</name>
    <name type="common">Ethiopian mustard</name>
    <name type="synonym">Abyssinian cabbage</name>
    <dbReference type="NCBI Taxonomy" id="52824"/>
    <lineage>
        <taxon>Eukaryota</taxon>
        <taxon>Viridiplantae</taxon>
        <taxon>Streptophyta</taxon>
        <taxon>Embryophyta</taxon>
        <taxon>Tracheophyta</taxon>
        <taxon>Spermatophyta</taxon>
        <taxon>Magnoliopsida</taxon>
        <taxon>eudicotyledons</taxon>
        <taxon>Gunneridae</taxon>
        <taxon>Pentapetalae</taxon>
        <taxon>rosids</taxon>
        <taxon>malvids</taxon>
        <taxon>Brassicales</taxon>
        <taxon>Brassicaceae</taxon>
        <taxon>Brassiceae</taxon>
        <taxon>Brassica</taxon>
    </lineage>
</organism>
<dbReference type="OrthoDB" id="1699176at2759"/>
<dbReference type="Proteomes" id="UP000886595">
    <property type="component" value="Unassembled WGS sequence"/>
</dbReference>
<protein>
    <submittedName>
        <fullName evidence="1">Uncharacterized protein</fullName>
    </submittedName>
</protein>
<evidence type="ECO:0000313" key="1">
    <source>
        <dbReference type="EMBL" id="KAG2328712.1"/>
    </source>
</evidence>
<comment type="caution">
    <text evidence="1">The sequence shown here is derived from an EMBL/GenBank/DDBJ whole genome shotgun (WGS) entry which is preliminary data.</text>
</comment>
<evidence type="ECO:0000313" key="2">
    <source>
        <dbReference type="Proteomes" id="UP000886595"/>
    </source>
</evidence>
<reference evidence="1 2" key="1">
    <citation type="submission" date="2020-02" db="EMBL/GenBank/DDBJ databases">
        <authorList>
            <person name="Ma Q."/>
            <person name="Huang Y."/>
            <person name="Song X."/>
            <person name="Pei D."/>
        </authorList>
    </citation>
    <scope>NUCLEOTIDE SEQUENCE [LARGE SCALE GENOMIC DNA]</scope>
    <source>
        <strain evidence="1">Sxm20200214</strain>
        <tissue evidence="1">Leaf</tissue>
    </source>
</reference>